<dbReference type="Proteomes" id="UP000486601">
    <property type="component" value="Unassembled WGS sequence"/>
</dbReference>
<organism evidence="1 2">
    <name type="scientific">Clostridium sporogenes</name>
    <dbReference type="NCBI Taxonomy" id="1509"/>
    <lineage>
        <taxon>Bacteria</taxon>
        <taxon>Bacillati</taxon>
        <taxon>Bacillota</taxon>
        <taxon>Clostridia</taxon>
        <taxon>Eubacteriales</taxon>
        <taxon>Clostridiaceae</taxon>
        <taxon>Clostridium</taxon>
    </lineage>
</organism>
<dbReference type="EMBL" id="SXCS01000005">
    <property type="protein sequence ID" value="NFR61705.1"/>
    <property type="molecule type" value="Genomic_DNA"/>
</dbReference>
<sequence length="96" mass="11605">MTEEQQNRYLLFKYLTEQFIIVGADDPEEKSEKMILNNSNNLFGYYDLAWQLGKLNMEFFVCTFYKILFYLKKIIQLEKFSTSTFRNLERTSRNVC</sequence>
<comment type="caution">
    <text evidence="1">The sequence shown here is derived from an EMBL/GenBank/DDBJ whole genome shotgun (WGS) entry which is preliminary data.</text>
</comment>
<gene>
    <name evidence="1" type="ORF">FDF70_09445</name>
</gene>
<name>A0A7X5P988_CLOSG</name>
<reference evidence="1 2" key="1">
    <citation type="submission" date="2019-04" db="EMBL/GenBank/DDBJ databases">
        <title>Genome sequencing of Clostridium botulinum Groups I-IV and Clostridium butyricum.</title>
        <authorList>
            <person name="Brunt J."/>
            <person name="Van Vliet A.H.M."/>
            <person name="Stringer S.C."/>
            <person name="Carter A.T."/>
            <person name="Peck M.W."/>
        </authorList>
    </citation>
    <scope>NUCLEOTIDE SEQUENCE [LARGE SCALE GENOMIC DNA]</scope>
    <source>
        <strain evidence="1 2">IFR 18/108</strain>
    </source>
</reference>
<evidence type="ECO:0000313" key="2">
    <source>
        <dbReference type="Proteomes" id="UP000486601"/>
    </source>
</evidence>
<evidence type="ECO:0000313" key="1">
    <source>
        <dbReference type="EMBL" id="NFR61705.1"/>
    </source>
</evidence>
<dbReference type="AlphaFoldDB" id="A0A7X5P988"/>
<proteinExistence type="predicted"/>
<protein>
    <submittedName>
        <fullName evidence="1">Uncharacterized protein</fullName>
    </submittedName>
</protein>
<accession>A0A7X5P988</accession>
<dbReference type="RefSeq" id="WP_045903952.1">
    <property type="nucleotide sequence ID" value="NZ_CP082943.1"/>
</dbReference>